<proteinExistence type="predicted"/>
<feature type="domain" description="AB hydrolase-1" evidence="3">
    <location>
        <begin position="8"/>
        <end position="167"/>
    </location>
</feature>
<keyword evidence="5" id="KW-1185">Reference proteome</keyword>
<dbReference type="SUPFAM" id="SSF54909">
    <property type="entry name" value="Dimeric alpha+beta barrel"/>
    <property type="match status" value="1"/>
</dbReference>
<feature type="domain" description="Muconolactone isomerase" evidence="2">
    <location>
        <begin position="168"/>
        <end position="234"/>
    </location>
</feature>
<dbReference type="Gene3D" id="3.30.70.1060">
    <property type="entry name" value="Dimeric alpha+beta barrel"/>
    <property type="match status" value="1"/>
</dbReference>
<sequence length="270" mass="29780">MGLGTHVQDVVALIEAWDLHDVVLVGHSYAGQVITGVADRVPDRVTRRVYLDAFDGDAAIALQPEEIAAHYRESVAGPGFGWLIPVRPLRVLGVTERSDVDRLSARLTPRPWLGCTEPLRLSGAVQRVPAAFVERTGWMRVFQPHAARAAARGWPVLMIGTGHEAMVTENRLPADTPGQTRDRLREAERERAMQLRAEGVLKPLWRVPGRNATIGLYDAEDPATLHDALTSLPCGRGGTSRSSRWLPTPRSARRATPRRGRPSRRGAVRR</sequence>
<dbReference type="InterPro" id="IPR029058">
    <property type="entry name" value="AB_hydrolase_fold"/>
</dbReference>
<dbReference type="Gene3D" id="3.40.50.1820">
    <property type="entry name" value="alpha/beta hydrolase"/>
    <property type="match status" value="1"/>
</dbReference>
<organism evidence="4 5">
    <name type="scientific">Amycolatopsis thermalba</name>
    <dbReference type="NCBI Taxonomy" id="944492"/>
    <lineage>
        <taxon>Bacteria</taxon>
        <taxon>Bacillati</taxon>
        <taxon>Actinomycetota</taxon>
        <taxon>Actinomycetes</taxon>
        <taxon>Pseudonocardiales</taxon>
        <taxon>Pseudonocardiaceae</taxon>
        <taxon>Amycolatopsis</taxon>
    </lineage>
</organism>
<evidence type="ECO:0000259" key="2">
    <source>
        <dbReference type="Pfam" id="PF02426"/>
    </source>
</evidence>
<name>A0ABY4NWM4_9PSEU</name>
<dbReference type="InterPro" id="IPR011008">
    <property type="entry name" value="Dimeric_a/b-barrel"/>
</dbReference>
<dbReference type="InterPro" id="IPR026029">
    <property type="entry name" value="MLI_dom"/>
</dbReference>
<protein>
    <submittedName>
        <fullName evidence="4">Uncharacterized protein</fullName>
    </submittedName>
</protein>
<dbReference type="SUPFAM" id="SSF53474">
    <property type="entry name" value="alpha/beta-Hydrolases"/>
    <property type="match status" value="1"/>
</dbReference>
<gene>
    <name evidence="4" type="ORF">L1857_17015</name>
</gene>
<evidence type="ECO:0000259" key="3">
    <source>
        <dbReference type="Pfam" id="PF12697"/>
    </source>
</evidence>
<reference evidence="4" key="1">
    <citation type="submission" date="2022-01" db="EMBL/GenBank/DDBJ databases">
        <title>PSI-footprinting approach for the identification of protein synthesis inhibitor producers.</title>
        <authorList>
            <person name="Handel F."/>
            <person name="Kulik A."/>
            <person name="Wex K.W."/>
            <person name="Berscheid A."/>
            <person name="Saur J.S."/>
            <person name="Winkler A."/>
            <person name="Wibberg D."/>
            <person name="Kalinowski J."/>
            <person name="Broetz-Oesterhelt H."/>
            <person name="Mast Y."/>
        </authorList>
    </citation>
    <scope>NUCLEOTIDE SEQUENCE</scope>
    <source>
        <strain evidence="4">KNN 49.3e</strain>
    </source>
</reference>
<dbReference type="EMBL" id="CP091196">
    <property type="protein sequence ID" value="UQS24403.1"/>
    <property type="molecule type" value="Genomic_DNA"/>
</dbReference>
<dbReference type="Proteomes" id="UP000830158">
    <property type="component" value="Chromosome"/>
</dbReference>
<dbReference type="Pfam" id="PF12697">
    <property type="entry name" value="Abhydrolase_6"/>
    <property type="match status" value="1"/>
</dbReference>
<evidence type="ECO:0000313" key="5">
    <source>
        <dbReference type="Proteomes" id="UP000830158"/>
    </source>
</evidence>
<dbReference type="InterPro" id="IPR000073">
    <property type="entry name" value="AB_hydrolase_1"/>
</dbReference>
<evidence type="ECO:0000256" key="1">
    <source>
        <dbReference type="SAM" id="MobiDB-lite"/>
    </source>
</evidence>
<feature type="compositionally biased region" description="Basic residues" evidence="1">
    <location>
        <begin position="251"/>
        <end position="270"/>
    </location>
</feature>
<dbReference type="RefSeq" id="WP_240323431.1">
    <property type="nucleotide sequence ID" value="NZ_CP091196.1"/>
</dbReference>
<accession>A0ABY4NWM4</accession>
<dbReference type="Pfam" id="PF02426">
    <property type="entry name" value="MIase"/>
    <property type="match status" value="1"/>
</dbReference>
<feature type="region of interest" description="Disordered" evidence="1">
    <location>
        <begin position="231"/>
        <end position="270"/>
    </location>
</feature>
<evidence type="ECO:0000313" key="4">
    <source>
        <dbReference type="EMBL" id="UQS24403.1"/>
    </source>
</evidence>